<dbReference type="OrthoDB" id="9130284at2"/>
<dbReference type="EMBL" id="BCSX01000021">
    <property type="protein sequence ID" value="GAS88191.1"/>
    <property type="molecule type" value="Genomic_DNA"/>
</dbReference>
<accession>A0A100VYD3</accession>
<reference evidence="2" key="2">
    <citation type="submission" date="2016-02" db="EMBL/GenBank/DDBJ databases">
        <title>Draft genome sequence of five rapidly growing Mycobacterium species.</title>
        <authorList>
            <person name="Katahira K."/>
            <person name="Gotou Y."/>
            <person name="Iida K."/>
            <person name="Ogura Y."/>
            <person name="Hayashi T."/>
        </authorList>
    </citation>
    <scope>NUCLEOTIDE SEQUENCE [LARGE SCALE GENOMIC DNA]</scope>
    <source>
        <strain evidence="2">JCM15654</strain>
    </source>
</reference>
<evidence type="ECO:0000313" key="1">
    <source>
        <dbReference type="EMBL" id="GAS88191.1"/>
    </source>
</evidence>
<keyword evidence="2" id="KW-1185">Reference proteome</keyword>
<dbReference type="RefSeq" id="WP_062828852.1">
    <property type="nucleotide sequence ID" value="NZ_BCSX01000021.1"/>
</dbReference>
<gene>
    <name evidence="1" type="ORF">RMCB_2287</name>
</gene>
<organism evidence="1 2">
    <name type="scientific">Mycolicibacterium brisbanense</name>
    <dbReference type="NCBI Taxonomy" id="146020"/>
    <lineage>
        <taxon>Bacteria</taxon>
        <taxon>Bacillati</taxon>
        <taxon>Actinomycetota</taxon>
        <taxon>Actinomycetes</taxon>
        <taxon>Mycobacteriales</taxon>
        <taxon>Mycobacteriaceae</taxon>
        <taxon>Mycolicibacterium</taxon>
    </lineage>
</organism>
<dbReference type="Proteomes" id="UP000069620">
    <property type="component" value="Unassembled WGS sequence"/>
</dbReference>
<dbReference type="STRING" id="146020.RMCB_2287"/>
<comment type="caution">
    <text evidence="1">The sequence shown here is derived from an EMBL/GenBank/DDBJ whole genome shotgun (WGS) entry which is preliminary data.</text>
</comment>
<dbReference type="AlphaFoldDB" id="A0A100VYD3"/>
<proteinExistence type="predicted"/>
<protein>
    <submittedName>
        <fullName evidence="1">Uncharacterized protein</fullName>
    </submittedName>
</protein>
<sequence length="264" mass="28264">MSVKSLMADTPSGRRRPLLIDDAEYSTAVVRQGTPIPWTETALAVGHFEQVRALLDPDALWVDVQRLLTAHTGARPDLVAAMGARTRTGYPLRTLLTNAEVLSACRETLETVAKTARRQLLLHLPSPASWLASAHLMAGNPLDAVDADRADSASVYIAEWLGQLGTLPIALTLLDARDAPFSEFLAPYSAVANVASHFDWTLAMWNVDGIETAAGNPNIGVLGPEFWTGDAEDARAVPAADVLVTSIPATASPEHVLDQLTKLT</sequence>
<evidence type="ECO:0000313" key="2">
    <source>
        <dbReference type="Proteomes" id="UP000069620"/>
    </source>
</evidence>
<reference evidence="2" key="1">
    <citation type="journal article" date="2016" name="Genome Announc.">
        <title>Draft Genome Sequences of Five Rapidly Growing Mycobacterium Species, M. thermoresistibile, M. fortuitum subsp. acetamidolyticum, M. canariasense, M. brisbanense, and M. novocastrense.</title>
        <authorList>
            <person name="Katahira K."/>
            <person name="Ogura Y."/>
            <person name="Gotoh Y."/>
            <person name="Hayashi T."/>
        </authorList>
    </citation>
    <scope>NUCLEOTIDE SEQUENCE [LARGE SCALE GENOMIC DNA]</scope>
    <source>
        <strain evidence="2">JCM15654</strain>
    </source>
</reference>
<name>A0A100VYD3_9MYCO</name>